<evidence type="ECO:0000256" key="2">
    <source>
        <dbReference type="ARBA" id="ARBA00004141"/>
    </source>
</evidence>
<dbReference type="CDD" id="cd00130">
    <property type="entry name" value="PAS"/>
    <property type="match status" value="2"/>
</dbReference>
<dbReference type="InterPro" id="IPR035965">
    <property type="entry name" value="PAS-like_dom_sf"/>
</dbReference>
<evidence type="ECO:0000256" key="1">
    <source>
        <dbReference type="ARBA" id="ARBA00000085"/>
    </source>
</evidence>
<dbReference type="SUPFAM" id="SSF55785">
    <property type="entry name" value="PYP-like sensor domain (PAS domain)"/>
    <property type="match status" value="2"/>
</dbReference>
<evidence type="ECO:0000259" key="14">
    <source>
        <dbReference type="PROSITE" id="PS50109"/>
    </source>
</evidence>
<dbReference type="SUPFAM" id="SSF55874">
    <property type="entry name" value="ATPase domain of HSP90 chaperone/DNA topoisomerase II/histidine kinase"/>
    <property type="match status" value="1"/>
</dbReference>
<dbReference type="FunFam" id="3.30.565.10:FF:000006">
    <property type="entry name" value="Sensor histidine kinase WalK"/>
    <property type="match status" value="1"/>
</dbReference>
<dbReference type="EC" id="2.7.13.3" evidence="3"/>
<evidence type="ECO:0000256" key="7">
    <source>
        <dbReference type="ARBA" id="ARBA00022741"/>
    </source>
</evidence>
<feature type="domain" description="PAS" evidence="15">
    <location>
        <begin position="311"/>
        <end position="366"/>
    </location>
</feature>
<name>A0A0F9LY05_9ZZZZ</name>
<dbReference type="GO" id="GO:0030295">
    <property type="term" value="F:protein kinase activator activity"/>
    <property type="evidence" value="ECO:0007669"/>
    <property type="project" value="TreeGrafter"/>
</dbReference>
<evidence type="ECO:0000256" key="12">
    <source>
        <dbReference type="ARBA" id="ARBA00023136"/>
    </source>
</evidence>
<feature type="transmembrane region" description="Helical" evidence="13">
    <location>
        <begin position="12"/>
        <end position="29"/>
    </location>
</feature>
<dbReference type="Gene3D" id="1.10.287.130">
    <property type="match status" value="1"/>
</dbReference>
<organism evidence="17">
    <name type="scientific">marine sediment metagenome</name>
    <dbReference type="NCBI Taxonomy" id="412755"/>
    <lineage>
        <taxon>unclassified sequences</taxon>
        <taxon>metagenomes</taxon>
        <taxon>ecological metagenomes</taxon>
    </lineage>
</organism>
<dbReference type="InterPro" id="IPR003594">
    <property type="entry name" value="HATPase_dom"/>
</dbReference>
<dbReference type="Pfam" id="PF00512">
    <property type="entry name" value="HisKA"/>
    <property type="match status" value="1"/>
</dbReference>
<dbReference type="SMART" id="SM00387">
    <property type="entry name" value="HATPase_c"/>
    <property type="match status" value="1"/>
</dbReference>
<evidence type="ECO:0000256" key="3">
    <source>
        <dbReference type="ARBA" id="ARBA00012438"/>
    </source>
</evidence>
<dbReference type="GO" id="GO:0000155">
    <property type="term" value="F:phosphorelay sensor kinase activity"/>
    <property type="evidence" value="ECO:0007669"/>
    <property type="project" value="InterPro"/>
</dbReference>
<evidence type="ECO:0000256" key="10">
    <source>
        <dbReference type="ARBA" id="ARBA00022989"/>
    </source>
</evidence>
<protein>
    <recommendedName>
        <fullName evidence="3">histidine kinase</fullName>
        <ecNumber evidence="3">2.7.13.3</ecNumber>
    </recommendedName>
</protein>
<keyword evidence="8" id="KW-0418">Kinase</keyword>
<keyword evidence="11" id="KW-0902">Two-component regulatory system</keyword>
<dbReference type="Gene3D" id="3.30.565.10">
    <property type="entry name" value="Histidine kinase-like ATPase, C-terminal domain"/>
    <property type="match status" value="1"/>
</dbReference>
<accession>A0A0F9LY05</accession>
<reference evidence="17" key="1">
    <citation type="journal article" date="2015" name="Nature">
        <title>Complex archaea that bridge the gap between prokaryotes and eukaryotes.</title>
        <authorList>
            <person name="Spang A."/>
            <person name="Saw J.H."/>
            <person name="Jorgensen S.L."/>
            <person name="Zaremba-Niedzwiedzka K."/>
            <person name="Martijn J."/>
            <person name="Lind A.E."/>
            <person name="van Eijk R."/>
            <person name="Schleper C."/>
            <person name="Guy L."/>
            <person name="Ettema T.J."/>
        </authorList>
    </citation>
    <scope>NUCLEOTIDE SEQUENCE</scope>
</reference>
<dbReference type="InterPro" id="IPR000700">
    <property type="entry name" value="PAS-assoc_C"/>
</dbReference>
<dbReference type="SUPFAM" id="SSF47384">
    <property type="entry name" value="Homodimeric domain of signal transducing histidine kinase"/>
    <property type="match status" value="1"/>
</dbReference>
<evidence type="ECO:0000256" key="4">
    <source>
        <dbReference type="ARBA" id="ARBA00022553"/>
    </source>
</evidence>
<dbReference type="InterPro" id="IPR004358">
    <property type="entry name" value="Sig_transdc_His_kin-like_C"/>
</dbReference>
<keyword evidence="4" id="KW-0597">Phosphoprotein</keyword>
<evidence type="ECO:0000313" key="17">
    <source>
        <dbReference type="EMBL" id="KKM92006.1"/>
    </source>
</evidence>
<dbReference type="PROSITE" id="PS50113">
    <property type="entry name" value="PAC"/>
    <property type="match status" value="2"/>
</dbReference>
<dbReference type="InterPro" id="IPR001610">
    <property type="entry name" value="PAC"/>
</dbReference>
<dbReference type="AlphaFoldDB" id="A0A0F9LY05"/>
<feature type="transmembrane region" description="Helical" evidence="13">
    <location>
        <begin position="96"/>
        <end position="115"/>
    </location>
</feature>
<feature type="transmembrane region" description="Helical" evidence="13">
    <location>
        <begin position="41"/>
        <end position="61"/>
    </location>
</feature>
<gene>
    <name evidence="17" type="ORF">LCGC14_1222810</name>
</gene>
<dbReference type="CDD" id="cd00075">
    <property type="entry name" value="HATPase"/>
    <property type="match status" value="1"/>
</dbReference>
<dbReference type="GO" id="GO:0007234">
    <property type="term" value="P:osmosensory signaling via phosphorelay pathway"/>
    <property type="evidence" value="ECO:0007669"/>
    <property type="project" value="TreeGrafter"/>
</dbReference>
<dbReference type="InterPro" id="IPR036890">
    <property type="entry name" value="HATPase_C_sf"/>
</dbReference>
<keyword evidence="12 13" id="KW-0472">Membrane</keyword>
<dbReference type="PRINTS" id="PR00344">
    <property type="entry name" value="BCTRLSENSOR"/>
</dbReference>
<dbReference type="NCBIfam" id="TIGR00229">
    <property type="entry name" value="sensory_box"/>
    <property type="match status" value="2"/>
</dbReference>
<dbReference type="GO" id="GO:0016020">
    <property type="term" value="C:membrane"/>
    <property type="evidence" value="ECO:0007669"/>
    <property type="project" value="UniProtKB-SubCell"/>
</dbReference>
<evidence type="ECO:0000256" key="5">
    <source>
        <dbReference type="ARBA" id="ARBA00022679"/>
    </source>
</evidence>
<feature type="transmembrane region" description="Helical" evidence="13">
    <location>
        <begin position="127"/>
        <end position="147"/>
    </location>
</feature>
<keyword evidence="7" id="KW-0547">Nucleotide-binding</keyword>
<dbReference type="SMART" id="SM00388">
    <property type="entry name" value="HisKA"/>
    <property type="match status" value="1"/>
</dbReference>
<comment type="catalytic activity">
    <reaction evidence="1">
        <text>ATP + protein L-histidine = ADP + protein N-phospho-L-histidine.</text>
        <dbReference type="EC" id="2.7.13.3"/>
    </reaction>
</comment>
<evidence type="ECO:0000259" key="15">
    <source>
        <dbReference type="PROSITE" id="PS50112"/>
    </source>
</evidence>
<dbReference type="InterPro" id="IPR000014">
    <property type="entry name" value="PAS"/>
</dbReference>
<dbReference type="PANTHER" id="PTHR42878:SF7">
    <property type="entry name" value="SENSOR HISTIDINE KINASE GLRK"/>
    <property type="match status" value="1"/>
</dbReference>
<evidence type="ECO:0000256" key="11">
    <source>
        <dbReference type="ARBA" id="ARBA00023012"/>
    </source>
</evidence>
<evidence type="ECO:0000256" key="8">
    <source>
        <dbReference type="ARBA" id="ARBA00022777"/>
    </source>
</evidence>
<proteinExistence type="predicted"/>
<dbReference type="InterPro" id="IPR003661">
    <property type="entry name" value="HisK_dim/P_dom"/>
</dbReference>
<comment type="caution">
    <text evidence="17">The sequence shown here is derived from an EMBL/GenBank/DDBJ whole genome shotgun (WGS) entry which is preliminary data.</text>
</comment>
<dbReference type="EMBL" id="LAZR01006454">
    <property type="protein sequence ID" value="KKM92006.1"/>
    <property type="molecule type" value="Genomic_DNA"/>
</dbReference>
<dbReference type="Gene3D" id="3.30.450.20">
    <property type="entry name" value="PAS domain"/>
    <property type="match status" value="2"/>
</dbReference>
<keyword evidence="5" id="KW-0808">Transferase</keyword>
<dbReference type="PANTHER" id="PTHR42878">
    <property type="entry name" value="TWO-COMPONENT HISTIDINE KINASE"/>
    <property type="match status" value="1"/>
</dbReference>
<feature type="domain" description="PAC" evidence="16">
    <location>
        <begin position="364"/>
        <end position="414"/>
    </location>
</feature>
<dbReference type="Pfam" id="PF08447">
    <property type="entry name" value="PAS_3"/>
    <property type="match status" value="2"/>
</dbReference>
<feature type="domain" description="Histidine kinase" evidence="14">
    <location>
        <begin position="553"/>
        <end position="775"/>
    </location>
</feature>
<feature type="domain" description="PAS" evidence="15">
    <location>
        <begin position="415"/>
        <end position="473"/>
    </location>
</feature>
<dbReference type="PROSITE" id="PS50109">
    <property type="entry name" value="HIS_KIN"/>
    <property type="match status" value="1"/>
</dbReference>
<evidence type="ECO:0000256" key="6">
    <source>
        <dbReference type="ARBA" id="ARBA00022692"/>
    </source>
</evidence>
<evidence type="ECO:0000259" key="16">
    <source>
        <dbReference type="PROSITE" id="PS50113"/>
    </source>
</evidence>
<evidence type="ECO:0000256" key="13">
    <source>
        <dbReference type="SAM" id="Phobius"/>
    </source>
</evidence>
<dbReference type="Pfam" id="PF02518">
    <property type="entry name" value="HATPase_c"/>
    <property type="match status" value="1"/>
</dbReference>
<dbReference type="InterPro" id="IPR036097">
    <property type="entry name" value="HisK_dim/P_sf"/>
</dbReference>
<dbReference type="GO" id="GO:0005524">
    <property type="term" value="F:ATP binding"/>
    <property type="evidence" value="ECO:0007669"/>
    <property type="project" value="UniProtKB-KW"/>
</dbReference>
<keyword evidence="10 13" id="KW-1133">Transmembrane helix</keyword>
<comment type="subcellular location">
    <subcellularLocation>
        <location evidence="2">Membrane</location>
        <topology evidence="2">Multi-pass membrane protein</topology>
    </subcellularLocation>
</comment>
<keyword evidence="9" id="KW-0067">ATP-binding</keyword>
<dbReference type="CDD" id="cd00082">
    <property type="entry name" value="HisKA"/>
    <property type="match status" value="1"/>
</dbReference>
<dbReference type="GO" id="GO:0000156">
    <property type="term" value="F:phosphorelay response regulator activity"/>
    <property type="evidence" value="ECO:0007669"/>
    <property type="project" value="TreeGrafter"/>
</dbReference>
<dbReference type="InterPro" id="IPR050351">
    <property type="entry name" value="BphY/WalK/GraS-like"/>
</dbReference>
<dbReference type="InterPro" id="IPR005467">
    <property type="entry name" value="His_kinase_dom"/>
</dbReference>
<keyword evidence="6 13" id="KW-0812">Transmembrane</keyword>
<dbReference type="InterPro" id="IPR013655">
    <property type="entry name" value="PAS_fold_3"/>
</dbReference>
<feature type="domain" description="PAC" evidence="16">
    <location>
        <begin position="492"/>
        <end position="542"/>
    </location>
</feature>
<dbReference type="SMART" id="SM00086">
    <property type="entry name" value="PAC"/>
    <property type="match status" value="2"/>
</dbReference>
<sequence length="775" mass="90323">MKNFLVKYKILIIGLLFGIMGIIIEFIFFNLHRYSSEVHEFFIRIVVFGIIFTFSVVLQYFSNYSRQQIQSNEKFEIEFYNENVAQRLLGYARYKIITFGLICGMLVVIIELLIFSNHEFPHEVHEILIFIMTLGTTFSLSAVLQYYSRQQIKPIQKLIESEYNLGARVKELTCLYRLSKLVENPKISQETMLQGTLDLILPAWQFPEITCARIFFDNKEFKTSNFKETEWKLSSSVIVNEIVMMFEVCYLEDKPFLKEEERLLDDLGKRLKSFFEIKVTMQKLTESNKKFKIFTEQSLTGIGILQDDHYLYVNQQFAKIFGYSVEEILNWEFGGYLKTVHLEDLEFVKNQAEKKQKGIENVINRYEFRGIKKRGEIIWLEIFSKSFIYEEKNADLISLIDITNRKQMAQKLKESEEKFRTIAEQSSAGFIIIQNSQIIYLNNAVSKVFGYSSEELKNISIIDIFKFVHPEDRAIAVQRFNKREEGVLGDMTSDPFRIITRSGEIKWIEVYSKMFQFQEKNTIFATIVDITKERMAEVELQKLNLLKSEFLRRASHELKTPLISIKGYSDLILSLYTDQLGSEIISYLNEISHGCERLQYIINDLLKSSRLESIKLKSNLQKEDLPFLIKYCVNGMESLAKKRKQSIELNIHDQLYVNIEKEEIHAVLSNLLSNAIKYTPPNGKIEVKTDLKDDLVVISVTDNGIGFTEEQRKIVFKQFGKIERFGQGLDLEIDGTGLGLYISKRIVESHGGKIWMESEGKNMGASFYFTLPTVK</sequence>
<evidence type="ECO:0000256" key="9">
    <source>
        <dbReference type="ARBA" id="ARBA00022840"/>
    </source>
</evidence>
<dbReference type="SMART" id="SM00091">
    <property type="entry name" value="PAS"/>
    <property type="match status" value="2"/>
</dbReference>
<dbReference type="PROSITE" id="PS50112">
    <property type="entry name" value="PAS"/>
    <property type="match status" value="2"/>
</dbReference>